<keyword evidence="4" id="KW-0547">Nucleotide-binding</keyword>
<dbReference type="NCBIfam" id="NF009007">
    <property type="entry name" value="PRK12352.1"/>
    <property type="match status" value="1"/>
</dbReference>
<dbReference type="Proteomes" id="UP000195514">
    <property type="component" value="Chromosome I"/>
</dbReference>
<evidence type="ECO:0000256" key="7">
    <source>
        <dbReference type="ARBA" id="ARBA00048467"/>
    </source>
</evidence>
<dbReference type="PROSITE" id="PS01128">
    <property type="entry name" value="SHIKIMATE_KINASE"/>
    <property type="match status" value="1"/>
</dbReference>
<evidence type="ECO:0000256" key="3">
    <source>
        <dbReference type="ARBA" id="ARBA00022679"/>
    </source>
</evidence>
<comment type="similarity">
    <text evidence="1 9">Belongs to the carbamate kinase family.</text>
</comment>
<dbReference type="InterPro" id="IPR023000">
    <property type="entry name" value="Shikimate_kinase_CS"/>
</dbReference>
<dbReference type="CDD" id="cd04235">
    <property type="entry name" value="AAK_CK"/>
    <property type="match status" value="1"/>
</dbReference>
<evidence type="ECO:0000256" key="2">
    <source>
        <dbReference type="ARBA" id="ARBA00013070"/>
    </source>
</evidence>
<evidence type="ECO:0000256" key="9">
    <source>
        <dbReference type="PIRNR" id="PIRNR000723"/>
    </source>
</evidence>
<dbReference type="PIRSF" id="PIRSF000723">
    <property type="entry name" value="Carbamate_kin"/>
    <property type="match status" value="1"/>
</dbReference>
<evidence type="ECO:0000259" key="10">
    <source>
        <dbReference type="Pfam" id="PF00696"/>
    </source>
</evidence>
<sequence length="315" mass="34275">MGRQGIAVVAVGGNALIKDKAHQTVQDQYEAAKDTMKHIVDMIQKGWDVVITHGNGPQVGFILRRSELARHEMHEVPLDYCGADTQGAIGYMFQNALQNEFKDRGMQKDAAAVVTQTIVDKNDPAFQNPTKPIGSFMDEEEAQRRAKNEGWTVVEDAGRGWRRVVPSPIPTRIVEAKVIETLIRAGIIVVAVGGGGIPVVEDEAGRVTGVEAVIDKDFGSALLAANIRADLFVISTAVEKVALYFNTPDQVFLDQMTVAKAKQYIEEGHFAAGSMLPKIQAIIKFFDEGGKKALITDPKHISDALEGKTGTWIVP</sequence>
<dbReference type="InterPro" id="IPR036393">
    <property type="entry name" value="AceGlu_kinase-like_sf"/>
</dbReference>
<reference evidence="12" key="1">
    <citation type="submission" date="2017-05" db="EMBL/GenBank/DDBJ databases">
        <authorList>
            <person name="Kirkegaard R."/>
            <person name="Mcilroy J S."/>
        </authorList>
    </citation>
    <scope>NUCLEOTIDE SEQUENCE [LARGE SCALE GENOMIC DNA]</scope>
</reference>
<dbReference type="AlphaFoldDB" id="A0A1Y6K4A4"/>
<organism evidence="11 12">
    <name type="scientific">Candidatus Brevifilum fermentans</name>
    <dbReference type="NCBI Taxonomy" id="1986204"/>
    <lineage>
        <taxon>Bacteria</taxon>
        <taxon>Bacillati</taxon>
        <taxon>Chloroflexota</taxon>
        <taxon>Anaerolineae</taxon>
        <taxon>Anaerolineales</taxon>
        <taxon>Anaerolineaceae</taxon>
        <taxon>Candidatus Brevifilum</taxon>
    </lineage>
</organism>
<dbReference type="InterPro" id="IPR001048">
    <property type="entry name" value="Asp/Glu/Uridylate_kinase"/>
</dbReference>
<name>A0A1Y6K4A4_9CHLR</name>
<evidence type="ECO:0000256" key="5">
    <source>
        <dbReference type="ARBA" id="ARBA00022777"/>
    </source>
</evidence>
<dbReference type="InterPro" id="IPR003964">
    <property type="entry name" value="Carb_kinase"/>
</dbReference>
<keyword evidence="12" id="KW-1185">Reference proteome</keyword>
<evidence type="ECO:0000256" key="6">
    <source>
        <dbReference type="ARBA" id="ARBA00022840"/>
    </source>
</evidence>
<keyword evidence="5 9" id="KW-0418">Kinase</keyword>
<gene>
    <name evidence="11" type="primary">yahI</name>
    <name evidence="11" type="ORF">CFX1CAM_0353</name>
</gene>
<dbReference type="OrthoDB" id="9766717at2"/>
<dbReference type="PANTHER" id="PTHR30409:SF1">
    <property type="entry name" value="CARBAMATE KINASE-RELATED"/>
    <property type="match status" value="1"/>
</dbReference>
<dbReference type="GO" id="GO:0008804">
    <property type="term" value="F:carbamate kinase activity"/>
    <property type="evidence" value="ECO:0007669"/>
    <property type="project" value="UniProtKB-UniRule"/>
</dbReference>
<accession>A0A1Y6K4A4</accession>
<protein>
    <recommendedName>
        <fullName evidence="2 8">Carbamate kinase</fullName>
    </recommendedName>
</protein>
<evidence type="ECO:0000256" key="4">
    <source>
        <dbReference type="ARBA" id="ARBA00022741"/>
    </source>
</evidence>
<dbReference type="NCBIfam" id="TIGR00746">
    <property type="entry name" value="arcC"/>
    <property type="match status" value="1"/>
</dbReference>
<dbReference type="PANTHER" id="PTHR30409">
    <property type="entry name" value="CARBAMATE KINASE"/>
    <property type="match status" value="1"/>
</dbReference>
<dbReference type="Pfam" id="PF00696">
    <property type="entry name" value="AA_kinase"/>
    <property type="match status" value="1"/>
</dbReference>
<dbReference type="PRINTS" id="PR01469">
    <property type="entry name" value="CARBMTKINASE"/>
</dbReference>
<evidence type="ECO:0000313" key="11">
    <source>
        <dbReference type="EMBL" id="SMX53419.1"/>
    </source>
</evidence>
<dbReference type="SUPFAM" id="SSF53633">
    <property type="entry name" value="Carbamate kinase-like"/>
    <property type="match status" value="1"/>
</dbReference>
<dbReference type="GO" id="GO:0019546">
    <property type="term" value="P:L-arginine deiminase pathway"/>
    <property type="evidence" value="ECO:0007669"/>
    <property type="project" value="TreeGrafter"/>
</dbReference>
<dbReference type="GO" id="GO:0005829">
    <property type="term" value="C:cytosol"/>
    <property type="evidence" value="ECO:0007669"/>
    <property type="project" value="TreeGrafter"/>
</dbReference>
<keyword evidence="6" id="KW-0067">ATP-binding</keyword>
<dbReference type="KEGG" id="abat:CFX1CAM_0353"/>
<evidence type="ECO:0000313" key="12">
    <source>
        <dbReference type="Proteomes" id="UP000195514"/>
    </source>
</evidence>
<feature type="domain" description="Aspartate/glutamate/uridylate kinase" evidence="10">
    <location>
        <begin position="6"/>
        <end position="297"/>
    </location>
</feature>
<dbReference type="GO" id="GO:0005524">
    <property type="term" value="F:ATP binding"/>
    <property type="evidence" value="ECO:0007669"/>
    <property type="project" value="UniProtKB-KW"/>
</dbReference>
<evidence type="ECO:0000256" key="1">
    <source>
        <dbReference type="ARBA" id="ARBA00011066"/>
    </source>
</evidence>
<dbReference type="EMBL" id="LT859958">
    <property type="protein sequence ID" value="SMX53419.1"/>
    <property type="molecule type" value="Genomic_DNA"/>
</dbReference>
<dbReference type="Gene3D" id="3.40.1160.10">
    <property type="entry name" value="Acetylglutamate kinase-like"/>
    <property type="match status" value="1"/>
</dbReference>
<proteinExistence type="inferred from homology"/>
<dbReference type="RefSeq" id="WP_087861356.1">
    <property type="nucleotide sequence ID" value="NZ_LT859958.1"/>
</dbReference>
<keyword evidence="3 9" id="KW-0808">Transferase</keyword>
<dbReference type="FunFam" id="3.40.1160.10:FF:000007">
    <property type="entry name" value="Carbamate kinase"/>
    <property type="match status" value="1"/>
</dbReference>
<evidence type="ECO:0000256" key="8">
    <source>
        <dbReference type="NCBIfam" id="TIGR00746"/>
    </source>
</evidence>
<comment type="catalytic activity">
    <reaction evidence="7">
        <text>hydrogencarbonate + NH4(+) + ATP = carbamoyl phosphate + ADP + H2O + H(+)</text>
        <dbReference type="Rhea" id="RHEA:10152"/>
        <dbReference type="ChEBI" id="CHEBI:15377"/>
        <dbReference type="ChEBI" id="CHEBI:15378"/>
        <dbReference type="ChEBI" id="CHEBI:17544"/>
        <dbReference type="ChEBI" id="CHEBI:28938"/>
        <dbReference type="ChEBI" id="CHEBI:30616"/>
        <dbReference type="ChEBI" id="CHEBI:58228"/>
        <dbReference type="ChEBI" id="CHEBI:456216"/>
        <dbReference type="EC" id="2.7.2.2"/>
    </reaction>
</comment>